<dbReference type="InterPro" id="IPR041552">
    <property type="entry name" value="UvrA_DNA-bd"/>
</dbReference>
<reference evidence="19" key="1">
    <citation type="submission" date="2015-08" db="EMBL/GenBank/DDBJ databases">
        <authorList>
            <person name="Babu N.S."/>
            <person name="Beckwith C.J."/>
            <person name="Beseler K.G."/>
            <person name="Brison A."/>
            <person name="Carone J.V."/>
            <person name="Caskin T.P."/>
            <person name="Diamond M."/>
            <person name="Durham M.E."/>
            <person name="Foxe J.M."/>
            <person name="Go M."/>
            <person name="Henderson B.A."/>
            <person name="Jones I.B."/>
            <person name="McGettigan J.A."/>
            <person name="Micheletti S.J."/>
            <person name="Nasrallah M.E."/>
            <person name="Ortiz D."/>
            <person name="Piller C.R."/>
            <person name="Privatt S.R."/>
            <person name="Schneider S.L."/>
            <person name="Sharp S."/>
            <person name="Smith T.C."/>
            <person name="Stanton J.D."/>
            <person name="Ullery H.E."/>
            <person name="Wilson R.J."/>
            <person name="Serrano M.G."/>
            <person name="Buck G."/>
            <person name="Lee V."/>
            <person name="Wang Y."/>
            <person name="Carvalho R."/>
            <person name="Voegtly L."/>
            <person name="Shi R."/>
            <person name="Duckworth R."/>
            <person name="Johnson A."/>
            <person name="Loviza R."/>
            <person name="Walstead R."/>
            <person name="Shah Z."/>
            <person name="Kiflezghi M."/>
            <person name="Wade K."/>
            <person name="Ball S.L."/>
            <person name="Bradley K.W."/>
            <person name="Asai D.J."/>
            <person name="Bowman C.A."/>
            <person name="Russell D.A."/>
            <person name="Pope W.H."/>
            <person name="Jacobs-Sera D."/>
            <person name="Hendrix R.W."/>
            <person name="Hatfull G.F."/>
        </authorList>
    </citation>
    <scope>NUCLEOTIDE SEQUENCE [LARGE SCALE GENOMIC DNA]</scope>
    <source>
        <strain evidence="19">JCM 19170</strain>
    </source>
</reference>
<dbReference type="GO" id="GO:0003677">
    <property type="term" value="F:DNA binding"/>
    <property type="evidence" value="ECO:0007669"/>
    <property type="project" value="UniProtKB-KW"/>
</dbReference>
<evidence type="ECO:0000313" key="19">
    <source>
        <dbReference type="Proteomes" id="UP000182108"/>
    </source>
</evidence>
<keyword evidence="13" id="KW-0234">DNA repair</keyword>
<comment type="similarity">
    <text evidence="14">Belongs to the ABC transporter superfamily. UvrA family.</text>
</comment>
<keyword evidence="2" id="KW-0963">Cytoplasm</keyword>
<evidence type="ECO:0000256" key="7">
    <source>
        <dbReference type="ARBA" id="ARBA00022769"/>
    </source>
</evidence>
<keyword evidence="8" id="KW-0863">Zinc-finger</keyword>
<dbReference type="Gene3D" id="3.30.1490.20">
    <property type="entry name" value="ATP-grasp fold, A domain"/>
    <property type="match status" value="1"/>
</dbReference>
<evidence type="ECO:0000256" key="4">
    <source>
        <dbReference type="ARBA" id="ARBA00022737"/>
    </source>
</evidence>
<dbReference type="PROSITE" id="PS00211">
    <property type="entry name" value="ABC_TRANSPORTER_1"/>
    <property type="match status" value="2"/>
</dbReference>
<dbReference type="NCBIfam" id="TIGR00630">
    <property type="entry name" value="uvra"/>
    <property type="match status" value="1"/>
</dbReference>
<evidence type="ECO:0000256" key="12">
    <source>
        <dbReference type="ARBA" id="ARBA00023125"/>
    </source>
</evidence>
<evidence type="ECO:0000259" key="17">
    <source>
        <dbReference type="PROSITE" id="PS50893"/>
    </source>
</evidence>
<dbReference type="PROSITE" id="PS50893">
    <property type="entry name" value="ABC_TRANSPORTER_2"/>
    <property type="match status" value="2"/>
</dbReference>
<proteinExistence type="inferred from homology"/>
<dbReference type="GO" id="GO:0008270">
    <property type="term" value="F:zinc ion binding"/>
    <property type="evidence" value="ECO:0007669"/>
    <property type="project" value="UniProtKB-KW"/>
</dbReference>
<evidence type="ECO:0000256" key="11">
    <source>
        <dbReference type="ARBA" id="ARBA00022881"/>
    </source>
</evidence>
<dbReference type="InterPro" id="IPR041102">
    <property type="entry name" value="UvrA_inter"/>
</dbReference>
<evidence type="ECO:0000256" key="16">
    <source>
        <dbReference type="ARBA" id="ARBA00042156"/>
    </source>
</evidence>
<accession>A0A0K6ISY1</accession>
<gene>
    <name evidence="18" type="ORF">Ga0061068_10347</name>
</gene>
<evidence type="ECO:0000313" key="18">
    <source>
        <dbReference type="EMBL" id="CUB06216.1"/>
    </source>
</evidence>
<dbReference type="Gene3D" id="3.30.190.20">
    <property type="match status" value="1"/>
</dbReference>
<dbReference type="SUPFAM" id="SSF52540">
    <property type="entry name" value="P-loop containing nucleoside triphosphate hydrolases"/>
    <property type="match status" value="4"/>
</dbReference>
<dbReference type="Proteomes" id="UP000182108">
    <property type="component" value="Unassembled WGS sequence"/>
</dbReference>
<dbReference type="InterPro" id="IPR004602">
    <property type="entry name" value="UvrA"/>
</dbReference>
<organism evidence="18 19">
    <name type="scientific">Tepidiphilus thermophilus</name>
    <dbReference type="NCBI Taxonomy" id="876478"/>
    <lineage>
        <taxon>Bacteria</taxon>
        <taxon>Pseudomonadati</taxon>
        <taxon>Pseudomonadota</taxon>
        <taxon>Hydrogenophilia</taxon>
        <taxon>Hydrogenophilales</taxon>
        <taxon>Hydrogenophilaceae</taxon>
        <taxon>Tepidiphilus</taxon>
    </lineage>
</organism>
<evidence type="ECO:0000256" key="14">
    <source>
        <dbReference type="ARBA" id="ARBA00038000"/>
    </source>
</evidence>
<sequence>MILKFAGGFAGRDERETMHEDEGRSTASCIRIRGARQHNLKNLDVELPTGRFIAVTGVSGAGKSSLVIETLYAEGQRRYVETFSPYARQFFERLDAPEVDEIEGVLPAIAIEGGTHVRTSRSTVGTLTEIADHAKWLYARAARLFCPGCGEEIVPHTPETVAADLARRFAPAARLAVLYPVPVPERLPAETVRAGLAAQGYSRIVARTPAGEGRWWWWVVQDRFRRETAEERRLAEALEAAFAQGQGRLAVADWDELRARLGEPPETGEPPACERLPAREYRRERYCGGCDLSFSDPSPGLFSFNSPVGACPTCRGFGRVIGIDWDKVIPDPSLSLRRGAIRPWQGGFSAQCQQELEMLAPAAGVRLDVPWCELSEAEQRWVLEGDPDWVDWETSWPQHWYGVRRYFEWLESKAYKMHVRVLLSRYRSYTVCPDCHGTRLKPEALAWRLVAPDETPPPGRLPGHSLPELFALPVEEAAAFVHRCAAGIQGKTLRQVLEEIATRLGYLCEVGLGYLTLDRASRTLSGGELQRIHLTTALGTSLVETLFVLEEPTAGLHARDVARLIGAIRRLVDLGNTVVLIEHDPQVIAAADWVIDLGPGAGAQGGQLVAEGPPAAIAAHPASLTGAYLSGRLRVQAERAAREVRDGPWLHLRGAREHNLKGIDLALPLSGLTVIAGVSGSGKSTLVENVLVPSVSRALGLEAEAPGPYDALEGAQMLADLVWIDQTPLAKSARSMPVTVTGAWDALRRLFAAQPEAAAHGFTAGSFSFNAGEGRCPACGGSGFEHVEMQFLADVYLRCPVCDGRRFRPEVLRVRLAGKNAADWLELTVDEALALLSRLPQGKAAAAHLQPLVALGLGYLRLGQPTPTLSGGEAQRLKLAARLAERRGAGKTLYVLDEPTTGLHQHEVARLLRVLEDLTEQGEAVVVVEHHLDVIAAADWVIELGPEGGEGGGRIVHAGPPSMLAAADTATGRALRERTFVFAAPALPLAAEPTPLYGPAPQRGIEIVDAHEHNLKHLDVTIARERLTVVTGVSGSGKSTLAFDIVFAEGQRRYLTALDAYARQFVQPPPPPAVGRILGLSPTVAIEQRTSRGGYKSTVGTLTEIAPFLRLLYARLGTPYCPECGVPLEPLAAASLAQRLATLPSPLSLYAPLVRRRKGIYKELAAWAARRGVATLLVDGEEVPTDPWPKIDRYREHDIDLPIERLASADAALQRAVQQALEVGEGVKVRDGLGRWHLFAGAHVCPSCGKGAPPLDPRLFSQHSPLGWCPACLGTGRKLLGEGAALRDGRPQALEAEREVEGRLVTAQPCPECDGSRLNADARAVRLQGMTLPQLARLPLARLGPWFDEAAAQWDERSRRIAAEVLPQIAQRLAFLCEAGLGYLTLERAAPTLSGGEAQRIRLAAQLGSTLRGVCYVLDEPTIGLHPRDDERLIALLRRLQRRGNTVLVVEHDEAMIRSADEVIDLGPGAGEHGGEVVAQGPLPVILASPRSLTGKMLRTPIAHRLAPPRPVVDDTASLWVRGAWHHNLQGIDVRLPLARLTVVTGVSGSGKSTLVREVLAQSLRQGRPVGCERLEGGEALTRLLEVDQTPIGKTPRSCPATYLKVFDPIRRLFAETQEARTRGWAPAWFSFNTGEGRCPVCEGQGMITVEMAFLPDVREPCEACGGSRYRAETLQVRWRGASIADVLAMTVAQAAEFFAAHPAIARPLRWMEEVGLGYLRLGQPSPTLSGGEAQRLKLVAELSRPAHTPTLYLLDEPTVGLHLADIEKLLHVLHRLVENGHTVVVIEHDPDVWLEADWIVDLGPGGGEEGGRLVHQGTVESLRRRGSGATSEALKRVLARRKDALLK</sequence>
<keyword evidence="11" id="KW-0267">Excision nuclease</keyword>
<evidence type="ECO:0000256" key="13">
    <source>
        <dbReference type="ARBA" id="ARBA00023204"/>
    </source>
</evidence>
<dbReference type="GO" id="GO:0005737">
    <property type="term" value="C:cytoplasm"/>
    <property type="evidence" value="ECO:0007669"/>
    <property type="project" value="UniProtKB-SubCell"/>
</dbReference>
<dbReference type="PANTHER" id="PTHR43152:SF3">
    <property type="entry name" value="UVRABC SYSTEM PROTEIN A"/>
    <property type="match status" value="1"/>
</dbReference>
<dbReference type="InterPro" id="IPR003593">
    <property type="entry name" value="AAA+_ATPase"/>
</dbReference>
<dbReference type="GO" id="GO:0005524">
    <property type="term" value="F:ATP binding"/>
    <property type="evidence" value="ECO:0007669"/>
    <property type="project" value="UniProtKB-KW"/>
</dbReference>
<evidence type="ECO:0000256" key="1">
    <source>
        <dbReference type="ARBA" id="ARBA00004496"/>
    </source>
</evidence>
<dbReference type="Pfam" id="PF17760">
    <property type="entry name" value="UvrA_inter"/>
    <property type="match status" value="1"/>
</dbReference>
<keyword evidence="10" id="KW-0067">ATP-binding</keyword>
<keyword evidence="7" id="KW-0228">DNA excision</keyword>
<dbReference type="Gene3D" id="3.40.50.300">
    <property type="entry name" value="P-loop containing nucleotide triphosphate hydrolases"/>
    <property type="match status" value="5"/>
</dbReference>
<keyword evidence="6" id="KW-0227">DNA damage</keyword>
<evidence type="ECO:0000256" key="8">
    <source>
        <dbReference type="ARBA" id="ARBA00022771"/>
    </source>
</evidence>
<comment type="subcellular location">
    <subcellularLocation>
        <location evidence="1">Cytoplasm</location>
    </subcellularLocation>
</comment>
<dbReference type="GO" id="GO:0009380">
    <property type="term" value="C:excinuclease repair complex"/>
    <property type="evidence" value="ECO:0007669"/>
    <property type="project" value="InterPro"/>
</dbReference>
<evidence type="ECO:0000256" key="6">
    <source>
        <dbReference type="ARBA" id="ARBA00022763"/>
    </source>
</evidence>
<dbReference type="RefSeq" id="WP_198288986.1">
    <property type="nucleotide sequence ID" value="NZ_CYHH01000003.1"/>
</dbReference>
<name>A0A0K6ISY1_9PROT</name>
<dbReference type="GO" id="GO:0006289">
    <property type="term" value="P:nucleotide-excision repair"/>
    <property type="evidence" value="ECO:0007669"/>
    <property type="project" value="InterPro"/>
</dbReference>
<evidence type="ECO:0000256" key="9">
    <source>
        <dbReference type="ARBA" id="ARBA00022833"/>
    </source>
</evidence>
<keyword evidence="3" id="KW-0479">Metal-binding</keyword>
<dbReference type="Gene3D" id="1.10.8.280">
    <property type="entry name" value="ABC transporter ATPase domain-like"/>
    <property type="match status" value="1"/>
</dbReference>
<feature type="domain" description="ABC transporter" evidence="17">
    <location>
        <begin position="635"/>
        <end position="969"/>
    </location>
</feature>
<dbReference type="GO" id="GO:0004518">
    <property type="term" value="F:nuclease activity"/>
    <property type="evidence" value="ECO:0007669"/>
    <property type="project" value="UniProtKB-KW"/>
</dbReference>
<evidence type="ECO:0000256" key="3">
    <source>
        <dbReference type="ARBA" id="ARBA00022723"/>
    </source>
</evidence>
<evidence type="ECO:0000256" key="15">
    <source>
        <dbReference type="ARBA" id="ARBA00039316"/>
    </source>
</evidence>
<dbReference type="GO" id="GO:0016887">
    <property type="term" value="F:ATP hydrolysis activity"/>
    <property type="evidence" value="ECO:0007669"/>
    <property type="project" value="InterPro"/>
</dbReference>
<protein>
    <recommendedName>
        <fullName evidence="15">UvrABC system protein A</fullName>
    </recommendedName>
    <alternativeName>
        <fullName evidence="16">Excinuclease ABC subunit A</fullName>
    </alternativeName>
</protein>
<evidence type="ECO:0000256" key="5">
    <source>
        <dbReference type="ARBA" id="ARBA00022741"/>
    </source>
</evidence>
<dbReference type="InterPro" id="IPR003439">
    <property type="entry name" value="ABC_transporter-like_ATP-bd"/>
</dbReference>
<evidence type="ECO:0000256" key="10">
    <source>
        <dbReference type="ARBA" id="ARBA00022840"/>
    </source>
</evidence>
<keyword evidence="4" id="KW-0677">Repeat</keyword>
<dbReference type="Pfam" id="PF17755">
    <property type="entry name" value="UvrA_DNA-bind"/>
    <property type="match status" value="1"/>
</dbReference>
<dbReference type="InterPro" id="IPR013815">
    <property type="entry name" value="ATP_grasp_subdomain_1"/>
</dbReference>
<evidence type="ECO:0000256" key="2">
    <source>
        <dbReference type="ARBA" id="ARBA00022490"/>
    </source>
</evidence>
<feature type="domain" description="ABC transporter" evidence="17">
    <location>
        <begin position="1514"/>
        <end position="1830"/>
    </location>
</feature>
<keyword evidence="5" id="KW-0547">Nucleotide-binding</keyword>
<keyword evidence="19" id="KW-1185">Reference proteome</keyword>
<dbReference type="InterPro" id="IPR027417">
    <property type="entry name" value="P-loop_NTPase"/>
</dbReference>
<dbReference type="InterPro" id="IPR017871">
    <property type="entry name" value="ABC_transporter-like_CS"/>
</dbReference>
<dbReference type="Gene3D" id="1.20.1580.10">
    <property type="entry name" value="ABC transporter ATPase like domain"/>
    <property type="match status" value="3"/>
</dbReference>
<dbReference type="PANTHER" id="PTHR43152">
    <property type="entry name" value="UVRABC SYSTEM PROTEIN A"/>
    <property type="match status" value="1"/>
</dbReference>
<dbReference type="SMART" id="SM00382">
    <property type="entry name" value="AAA"/>
    <property type="match status" value="3"/>
</dbReference>
<keyword evidence="12" id="KW-0238">DNA-binding</keyword>
<keyword evidence="9" id="KW-0862">Zinc</keyword>
<dbReference type="EMBL" id="CYHH01000003">
    <property type="protein sequence ID" value="CUB06216.1"/>
    <property type="molecule type" value="Genomic_DNA"/>
</dbReference>